<accession>A0A6G9I187</accession>
<evidence type="ECO:0000313" key="2">
    <source>
        <dbReference type="EMBL" id="QIQ17086.1"/>
    </source>
</evidence>
<name>A0A6G9I187_ECOLX</name>
<keyword evidence="2" id="KW-0614">Plasmid</keyword>
<protein>
    <submittedName>
        <fullName evidence="2">Uncharacterized protein</fullName>
    </submittedName>
</protein>
<dbReference type="AlphaFoldDB" id="A0A6G9I187"/>
<proteinExistence type="predicted"/>
<geneLocation type="plasmid" evidence="2">
    <name>pIP72</name>
</geneLocation>
<gene>
    <name evidence="2" type="ORF">pIP72_140</name>
</gene>
<dbReference type="EMBL" id="MN612051">
    <property type="protein sequence ID" value="QIQ17086.1"/>
    <property type="molecule type" value="Genomic_DNA"/>
</dbReference>
<sequence length="96" mass="10112">MQPFVGFIAGNGTPLTVTKTDEVRRVGEDEINGVIRDTGHNIDAVTEDKTGHTKLLLLQRAPGGHPCGARSPLPVGCSPRPVTGQADRGIPQPSSF</sequence>
<reference evidence="2" key="1">
    <citation type="submission" date="2019-10" db="EMBL/GenBank/DDBJ databases">
        <title>Molecular requirements for bacterial conjugation in the gut.</title>
        <authorList>
            <person name="Neil K."/>
            <person name="Allard N."/>
            <person name="Grenier F."/>
            <person name="Burrus V."/>
            <person name="Rodrigue S."/>
        </authorList>
    </citation>
    <scope>NUCLEOTIDE SEQUENCE</scope>
    <source>
        <strain evidence="2">BM21</strain>
        <plasmid evidence="2">pIP72</plasmid>
    </source>
</reference>
<feature type="region of interest" description="Disordered" evidence="1">
    <location>
        <begin position="66"/>
        <end position="96"/>
    </location>
</feature>
<organism evidence="2">
    <name type="scientific">Escherichia coli</name>
    <dbReference type="NCBI Taxonomy" id="562"/>
    <lineage>
        <taxon>Bacteria</taxon>
        <taxon>Pseudomonadati</taxon>
        <taxon>Pseudomonadota</taxon>
        <taxon>Gammaproteobacteria</taxon>
        <taxon>Enterobacterales</taxon>
        <taxon>Enterobacteriaceae</taxon>
        <taxon>Escherichia</taxon>
    </lineage>
</organism>
<evidence type="ECO:0000256" key="1">
    <source>
        <dbReference type="SAM" id="MobiDB-lite"/>
    </source>
</evidence>